<organism evidence="2">
    <name type="scientific">Tanacetum cinerariifolium</name>
    <name type="common">Dalmatian daisy</name>
    <name type="synonym">Chrysanthemum cinerariifolium</name>
    <dbReference type="NCBI Taxonomy" id="118510"/>
    <lineage>
        <taxon>Eukaryota</taxon>
        <taxon>Viridiplantae</taxon>
        <taxon>Streptophyta</taxon>
        <taxon>Embryophyta</taxon>
        <taxon>Tracheophyta</taxon>
        <taxon>Spermatophyta</taxon>
        <taxon>Magnoliopsida</taxon>
        <taxon>eudicotyledons</taxon>
        <taxon>Gunneridae</taxon>
        <taxon>Pentapetalae</taxon>
        <taxon>asterids</taxon>
        <taxon>campanulids</taxon>
        <taxon>Asterales</taxon>
        <taxon>Asteraceae</taxon>
        <taxon>Asteroideae</taxon>
        <taxon>Anthemideae</taxon>
        <taxon>Anthemidinae</taxon>
        <taxon>Tanacetum</taxon>
    </lineage>
</organism>
<proteinExistence type="predicted"/>
<sequence>ETKEVFSSRDVVFQEDVFPFKESTETIPNLSMSQFPIFGDPEPTEQPLNSPTQPTQLDPNTHFVSFDHQSNSPGSANVQQTTHPIVLTILLIALRKSTRNPAKPT</sequence>
<protein>
    <submittedName>
        <fullName evidence="2">Uncharacterized protein</fullName>
    </submittedName>
</protein>
<reference evidence="2" key="1">
    <citation type="journal article" date="2019" name="Sci. Rep.">
        <title>Draft genome of Tanacetum cinerariifolium, the natural source of mosquito coil.</title>
        <authorList>
            <person name="Yamashiro T."/>
            <person name="Shiraishi A."/>
            <person name="Satake H."/>
            <person name="Nakayama K."/>
        </authorList>
    </citation>
    <scope>NUCLEOTIDE SEQUENCE</scope>
</reference>
<feature type="region of interest" description="Disordered" evidence="1">
    <location>
        <begin position="35"/>
        <end position="59"/>
    </location>
</feature>
<dbReference type="AlphaFoldDB" id="A0A699WDU7"/>
<gene>
    <name evidence="2" type="ORF">Tci_918311</name>
</gene>
<evidence type="ECO:0000313" key="2">
    <source>
        <dbReference type="EMBL" id="GFD46342.1"/>
    </source>
</evidence>
<feature type="compositionally biased region" description="Polar residues" evidence="1">
    <location>
        <begin position="46"/>
        <end position="59"/>
    </location>
</feature>
<dbReference type="EMBL" id="BKCJ011671695">
    <property type="protein sequence ID" value="GFD46342.1"/>
    <property type="molecule type" value="Genomic_DNA"/>
</dbReference>
<comment type="caution">
    <text evidence="2">The sequence shown here is derived from an EMBL/GenBank/DDBJ whole genome shotgun (WGS) entry which is preliminary data.</text>
</comment>
<evidence type="ECO:0000256" key="1">
    <source>
        <dbReference type="SAM" id="MobiDB-lite"/>
    </source>
</evidence>
<name>A0A699WDU7_TANCI</name>
<feature type="non-terminal residue" evidence="2">
    <location>
        <position position="1"/>
    </location>
</feature>
<accession>A0A699WDU7</accession>